<keyword evidence="4" id="KW-0720">Serine protease</keyword>
<dbReference type="GO" id="GO:0016740">
    <property type="term" value="F:transferase activity"/>
    <property type="evidence" value="ECO:0007669"/>
    <property type="project" value="UniProtKB-KW"/>
</dbReference>
<dbReference type="GO" id="GO:0008236">
    <property type="term" value="F:serine-type peptidase activity"/>
    <property type="evidence" value="ECO:0007669"/>
    <property type="project" value="UniProtKB-KW"/>
</dbReference>
<accession>A0A849HGX4</accession>
<keyword evidence="2" id="KW-0645">Protease</keyword>
<organism evidence="6 7">
    <name type="scientific">Knoellia koreensis</name>
    <dbReference type="NCBI Taxonomy" id="2730921"/>
    <lineage>
        <taxon>Bacteria</taxon>
        <taxon>Bacillati</taxon>
        <taxon>Actinomycetota</taxon>
        <taxon>Actinomycetes</taxon>
        <taxon>Micrococcales</taxon>
        <taxon>Intrasporangiaceae</taxon>
        <taxon>Knoellia</taxon>
    </lineage>
</organism>
<comment type="similarity">
    <text evidence="1">Belongs to the peptidase S51 family.</text>
</comment>
<keyword evidence="5" id="KW-0732">Signal</keyword>
<keyword evidence="3" id="KW-0378">Hydrolase</keyword>
<evidence type="ECO:0000256" key="3">
    <source>
        <dbReference type="ARBA" id="ARBA00022801"/>
    </source>
</evidence>
<dbReference type="CDD" id="cd03145">
    <property type="entry name" value="GAT1_cyanophycinase"/>
    <property type="match status" value="1"/>
</dbReference>
<dbReference type="InterPro" id="IPR005320">
    <property type="entry name" value="Peptidase_S51"/>
</dbReference>
<dbReference type="Pfam" id="PF03575">
    <property type="entry name" value="Peptidase_S51"/>
    <property type="match status" value="1"/>
</dbReference>
<gene>
    <name evidence="6" type="ORF">HJG52_10850</name>
</gene>
<comment type="caution">
    <text evidence="6">The sequence shown here is derived from an EMBL/GenBank/DDBJ whole genome shotgun (WGS) entry which is preliminary data.</text>
</comment>
<dbReference type="SUPFAM" id="SSF52317">
    <property type="entry name" value="Class I glutamine amidotransferase-like"/>
    <property type="match status" value="1"/>
</dbReference>
<evidence type="ECO:0000256" key="1">
    <source>
        <dbReference type="ARBA" id="ARBA00006534"/>
    </source>
</evidence>
<dbReference type="EMBL" id="JABEPQ010000002">
    <property type="protein sequence ID" value="NNM46502.1"/>
    <property type="molecule type" value="Genomic_DNA"/>
</dbReference>
<dbReference type="InterPro" id="IPR029062">
    <property type="entry name" value="Class_I_gatase-like"/>
</dbReference>
<keyword evidence="7" id="KW-1185">Reference proteome</keyword>
<evidence type="ECO:0000313" key="7">
    <source>
        <dbReference type="Proteomes" id="UP000588586"/>
    </source>
</evidence>
<feature type="chain" id="PRO_5032424264" evidence="5">
    <location>
        <begin position="30"/>
        <end position="612"/>
    </location>
</feature>
<dbReference type="PANTHER" id="PTHR36175:SF1">
    <property type="entry name" value="CYANOPHYCINASE"/>
    <property type="match status" value="1"/>
</dbReference>
<name>A0A849HGX4_9MICO</name>
<feature type="signal peptide" evidence="5">
    <location>
        <begin position="1"/>
        <end position="29"/>
    </location>
</feature>
<keyword evidence="6" id="KW-0315">Glutamine amidotransferase</keyword>
<keyword evidence="6" id="KW-0808">Transferase</keyword>
<dbReference type="AlphaFoldDB" id="A0A849HGX4"/>
<evidence type="ECO:0000256" key="5">
    <source>
        <dbReference type="SAM" id="SignalP"/>
    </source>
</evidence>
<protein>
    <submittedName>
        <fullName evidence="6">Type 1 glutamine amidotransferase-like domain-containing protein</fullName>
    </submittedName>
</protein>
<dbReference type="Proteomes" id="UP000588586">
    <property type="component" value="Unassembled WGS sequence"/>
</dbReference>
<dbReference type="RefSeq" id="WP_171243601.1">
    <property type="nucleotide sequence ID" value="NZ_JABEPQ010000002.1"/>
</dbReference>
<evidence type="ECO:0000313" key="6">
    <source>
        <dbReference type="EMBL" id="NNM46502.1"/>
    </source>
</evidence>
<sequence length="612" mass="61860">MRRTVRTALSACVVTLVVPAVVAVAPAGAAPPTGTLVPIGGGYERPSLEGFSRIAAEGASGPTVDLVVVPSSYGDKAKDRAENLALAQQRTDQIDAICDSVVPPPYTGCTATLAVLLNRKDAMNPANSTIFDAPSTDGIYVLGGDQGIAMQVLAGSPAEQAMERAVTRGVALGGTSAGAAVESRNMINGFTGKLGPADGLRQGSTLMWWGDDPDLERGLSFGSQRAIFDQHFYQRGRFGRLLSTIATSDERYAGQSRLGVGVDYATGVRADDDTTLSGVFGASSAAVVDFETLNATHQWVGPLALLSARNVLTHLLTPGTAAYDMTTRTPSIDGAPVAPPAPTGWRAPSAPGTGTTYLGGGLLDGAVKDGALPDFVRTASAGVASPKQSRIVVVSASSGDTATAQAYAAALKTAGWAGSVVTSTYGPGWTAPDLAGAAGVVVTAADATTLAPAMGDASFRSWVGGAARTAPAFLADDHMAAAVGARWSPKADPTSSTVEDQGIAAFRADDAQWQPGLGLVSASIVPSLTSEYRWGRLYAATMADPTQLAFGVADGTAVALSPGAGARVAGGISVVVADGRQATYSTASNGAIGAVNVVLDVFAAGEALTSAR</sequence>
<evidence type="ECO:0000256" key="2">
    <source>
        <dbReference type="ARBA" id="ARBA00022670"/>
    </source>
</evidence>
<reference evidence="6 7" key="1">
    <citation type="submission" date="2020-04" db="EMBL/GenBank/DDBJ databases">
        <title>Knoellia sp. isolate from air conditioner.</title>
        <authorList>
            <person name="Chea S."/>
            <person name="Kim D.-U."/>
        </authorList>
    </citation>
    <scope>NUCLEOTIDE SEQUENCE [LARGE SCALE GENOMIC DNA]</scope>
    <source>
        <strain evidence="6 7">DB2414S</strain>
    </source>
</reference>
<proteinExistence type="inferred from homology"/>
<evidence type="ECO:0000256" key="4">
    <source>
        <dbReference type="ARBA" id="ARBA00022825"/>
    </source>
</evidence>
<dbReference type="GO" id="GO:0006508">
    <property type="term" value="P:proteolysis"/>
    <property type="evidence" value="ECO:0007669"/>
    <property type="project" value="UniProtKB-KW"/>
</dbReference>
<dbReference type="Gene3D" id="3.40.50.880">
    <property type="match status" value="2"/>
</dbReference>
<dbReference type="PANTHER" id="PTHR36175">
    <property type="entry name" value="CYANOPHYCINASE"/>
    <property type="match status" value="1"/>
</dbReference>